<gene>
    <name evidence="8 11" type="primary">gcvP</name>
    <name evidence="11" type="ORF">VMF7928_00345</name>
</gene>
<keyword evidence="12" id="KW-1185">Reference proteome</keyword>
<protein>
    <recommendedName>
        <fullName evidence="8">Glycine dehydrogenase (decarboxylating)</fullName>
        <ecNumber evidence="8">1.4.4.2</ecNumber>
    </recommendedName>
    <alternativeName>
        <fullName evidence="8">Glycine cleavage system P-protein</fullName>
    </alternativeName>
    <alternativeName>
        <fullName evidence="8">Glycine decarboxylase</fullName>
    </alternativeName>
    <alternativeName>
        <fullName evidence="8">Glycine dehydrogenase (aminomethyl-transferring)</fullName>
    </alternativeName>
</protein>
<evidence type="ECO:0000256" key="4">
    <source>
        <dbReference type="ARBA" id="ARBA00011690"/>
    </source>
</evidence>
<evidence type="ECO:0000256" key="6">
    <source>
        <dbReference type="ARBA" id="ARBA00023002"/>
    </source>
</evidence>
<dbReference type="PANTHER" id="PTHR11773">
    <property type="entry name" value="GLYCINE DEHYDROGENASE, DECARBOXYLATING"/>
    <property type="match status" value="1"/>
</dbReference>
<evidence type="ECO:0000313" key="11">
    <source>
        <dbReference type="EMBL" id="CAH0536333.1"/>
    </source>
</evidence>
<feature type="domain" description="Glycine dehydrogenase C-terminal" evidence="10">
    <location>
        <begin position="779"/>
        <end position="900"/>
    </location>
</feature>
<dbReference type="GO" id="GO:0004375">
    <property type="term" value="F:glycine dehydrogenase (decarboxylating) activity"/>
    <property type="evidence" value="ECO:0007669"/>
    <property type="project" value="UniProtKB-EC"/>
</dbReference>
<comment type="cofactor">
    <cofactor evidence="1 8">
        <name>pyridoxal 5'-phosphate</name>
        <dbReference type="ChEBI" id="CHEBI:597326"/>
    </cofactor>
</comment>
<evidence type="ECO:0000256" key="8">
    <source>
        <dbReference type="HAMAP-Rule" id="MF_00711"/>
    </source>
</evidence>
<sequence length="959" mass="104967">MTDLLNSSLLKQLGTQNEFVGRHNGPNKADQQKMLDAINVANLDALIDETVPSQIRLEKPMSLAEAKSEADMLEAMKAFADQNQVKRTFIGQGYYNTFTPNVILRNVLENPGWYTAYTPYQPEISQGRLEALLNYQQMVMDLTGMEIANASLLDEATAAAEAMTLCKRAGKSKSKVFFVADDVHPQTIEVVKTRAEYIGFEVQVGALDTLPEQDVFGALVQYPGTTGEVRDLTDIIAKAQANKTLVAVATDLLASALLKPAGEMGSDVVIGSAQRFGVPMGYGGPHAAFMATRDKHKRTMPGRVIGVSIDTNGNQALRMAMQTREQHIRREKATSNICTAQALLANMAAFYAVFHGSEGLRTIARRTHHMTAILAAGLTKSGYELAHNSFFDTITINTGNKTAELYQKAQQADINLREFSDKLGISLDETTTIEDITALFNIFDIKEDVSALSAEIEQNEFAAIPENCRRESSFLTHPVFNTHHSETQMMRYLKQLENKDFSLTHGMIPLGSCTMKLNAAAEMIPVTWPEFGAIHPFAPLEQAAGYTALAADLKQKLCEITGYDDFSLQPNSGASGEYAGLIAIQRYHASRGEGHRNVCLIPSSAHGTNPATASMVSMKVVVVKCDADGNIDMGDLEAKVEKHKDNLSSIMITYPSTHGVYEEQVKEVCEMVHAAGGQVYLDGANMNAQVGLTSPGFIGSDVSHLNLHKTFCIPHGGGGPGMGPIGVKSHLAPFLPGHIENGVQGKDYAVSAADLGSASILPISWAYIAMMGEEGLTEATKVAILNANYVMEKLLPHYPVLYRGTNGRVAHECIIDIRPLKEETGISEEDIAKRLMDYGFHAPTMSFPVAGTLMIEPTESEDLEELDRFCEAMIAIRHEMTAVKEGKWPLDNNPLVNAPHTQVDLSSEEWNRPYPRELGAFPTASTKIWKYWPTVNRVDNVYGDRNLICSCPSIDNYED</sequence>
<evidence type="ECO:0000259" key="9">
    <source>
        <dbReference type="Pfam" id="PF02347"/>
    </source>
</evidence>
<comment type="catalytic activity">
    <reaction evidence="7 8">
        <text>N(6)-[(R)-lipoyl]-L-lysyl-[glycine-cleavage complex H protein] + glycine + H(+) = N(6)-[(R)-S(8)-aminomethyldihydrolipoyl]-L-lysyl-[glycine-cleavage complex H protein] + CO2</text>
        <dbReference type="Rhea" id="RHEA:24304"/>
        <dbReference type="Rhea" id="RHEA-COMP:10494"/>
        <dbReference type="Rhea" id="RHEA-COMP:10495"/>
        <dbReference type="ChEBI" id="CHEBI:15378"/>
        <dbReference type="ChEBI" id="CHEBI:16526"/>
        <dbReference type="ChEBI" id="CHEBI:57305"/>
        <dbReference type="ChEBI" id="CHEBI:83099"/>
        <dbReference type="ChEBI" id="CHEBI:83143"/>
        <dbReference type="EC" id="1.4.4.2"/>
    </reaction>
</comment>
<dbReference type="CDD" id="cd00613">
    <property type="entry name" value="GDC-P"/>
    <property type="match status" value="2"/>
</dbReference>
<evidence type="ECO:0000256" key="2">
    <source>
        <dbReference type="ARBA" id="ARBA00003788"/>
    </source>
</evidence>
<dbReference type="Gene3D" id="3.90.1150.10">
    <property type="entry name" value="Aspartate Aminotransferase, domain 1"/>
    <property type="match status" value="2"/>
</dbReference>
<dbReference type="EMBL" id="CAKLDM010000001">
    <property type="protein sequence ID" value="CAH0536333.1"/>
    <property type="molecule type" value="Genomic_DNA"/>
</dbReference>
<organism evidence="11 12">
    <name type="scientific">Vibrio marisflavi CECT 7928</name>
    <dbReference type="NCBI Taxonomy" id="634439"/>
    <lineage>
        <taxon>Bacteria</taxon>
        <taxon>Pseudomonadati</taxon>
        <taxon>Pseudomonadota</taxon>
        <taxon>Gammaproteobacteria</taxon>
        <taxon>Vibrionales</taxon>
        <taxon>Vibrionaceae</taxon>
        <taxon>Vibrio</taxon>
    </lineage>
</organism>
<dbReference type="SUPFAM" id="SSF53383">
    <property type="entry name" value="PLP-dependent transferases"/>
    <property type="match status" value="2"/>
</dbReference>
<dbReference type="PANTHER" id="PTHR11773:SF13">
    <property type="entry name" value="GLYCINE DEHYDROGENASE (DECARBOXYLATING)"/>
    <property type="match status" value="1"/>
</dbReference>
<name>A0ABN8E0W6_9VIBR</name>
<dbReference type="Gene3D" id="3.40.640.10">
    <property type="entry name" value="Type I PLP-dependent aspartate aminotransferase-like (Major domain)"/>
    <property type="match status" value="2"/>
</dbReference>
<feature type="domain" description="Glycine cleavage system P-protein N-terminal" evidence="9">
    <location>
        <begin position="22"/>
        <end position="443"/>
    </location>
</feature>
<dbReference type="InterPro" id="IPR015424">
    <property type="entry name" value="PyrdxlP-dep_Trfase"/>
</dbReference>
<evidence type="ECO:0000313" key="12">
    <source>
        <dbReference type="Proteomes" id="UP000838748"/>
    </source>
</evidence>
<dbReference type="NCBIfam" id="TIGR00461">
    <property type="entry name" value="gcvP"/>
    <property type="match status" value="1"/>
</dbReference>
<dbReference type="InterPro" id="IPR049315">
    <property type="entry name" value="GDC-P_N"/>
</dbReference>
<evidence type="ECO:0000256" key="5">
    <source>
        <dbReference type="ARBA" id="ARBA00022898"/>
    </source>
</evidence>
<comment type="subunit">
    <text evidence="4 8">The glycine cleavage system is composed of four proteins: P, T, L and H.</text>
</comment>
<evidence type="ECO:0000256" key="3">
    <source>
        <dbReference type="ARBA" id="ARBA00010756"/>
    </source>
</evidence>
<dbReference type="HAMAP" id="MF_00711">
    <property type="entry name" value="GcvP"/>
    <property type="match status" value="1"/>
</dbReference>
<reference evidence="11" key="1">
    <citation type="submission" date="2021-11" db="EMBL/GenBank/DDBJ databases">
        <authorList>
            <person name="Rodrigo-Torres L."/>
            <person name="Arahal R. D."/>
            <person name="Lucena T."/>
        </authorList>
    </citation>
    <scope>NUCLEOTIDE SEQUENCE</scope>
    <source>
        <strain evidence="11">CECT 7928</strain>
    </source>
</reference>
<comment type="similarity">
    <text evidence="3 8">Belongs to the GcvP family.</text>
</comment>
<dbReference type="EC" id="1.4.4.2" evidence="8"/>
<feature type="domain" description="Glycine cleavage system P-protein N-terminal" evidence="9">
    <location>
        <begin position="462"/>
        <end position="739"/>
    </location>
</feature>
<dbReference type="InterPro" id="IPR049316">
    <property type="entry name" value="GDC-P_C"/>
</dbReference>
<dbReference type="InterPro" id="IPR015422">
    <property type="entry name" value="PyrdxlP-dep_Trfase_small"/>
</dbReference>
<comment type="caution">
    <text evidence="11">The sequence shown here is derived from an EMBL/GenBank/DDBJ whole genome shotgun (WGS) entry which is preliminary data.</text>
</comment>
<proteinExistence type="inferred from homology"/>
<keyword evidence="6 8" id="KW-0560">Oxidoreductase</keyword>
<dbReference type="RefSeq" id="WP_237359765.1">
    <property type="nucleotide sequence ID" value="NZ_CAKLDM010000001.1"/>
</dbReference>
<comment type="function">
    <text evidence="2 8">The glycine cleavage system catalyzes the degradation of glycine. The P protein binds the alpha-amino group of glycine through its pyridoxal phosphate cofactor; CO(2) is released and the remaining methylamine moiety is then transferred to the lipoamide cofactor of the H protein.</text>
</comment>
<dbReference type="InterPro" id="IPR020581">
    <property type="entry name" value="GDC_P"/>
</dbReference>
<dbReference type="Proteomes" id="UP000838748">
    <property type="component" value="Unassembled WGS sequence"/>
</dbReference>
<accession>A0ABN8E0W6</accession>
<keyword evidence="5 8" id="KW-0663">Pyridoxal phosphate</keyword>
<dbReference type="Pfam" id="PF21478">
    <property type="entry name" value="GcvP2_C"/>
    <property type="match status" value="1"/>
</dbReference>
<evidence type="ECO:0000256" key="7">
    <source>
        <dbReference type="ARBA" id="ARBA00049026"/>
    </source>
</evidence>
<dbReference type="InterPro" id="IPR003437">
    <property type="entry name" value="GcvP"/>
</dbReference>
<dbReference type="Pfam" id="PF02347">
    <property type="entry name" value="GDC-P"/>
    <property type="match status" value="2"/>
</dbReference>
<feature type="modified residue" description="N6-(pyridoxal phosphate)lysine" evidence="8">
    <location>
        <position position="709"/>
    </location>
</feature>
<evidence type="ECO:0000256" key="1">
    <source>
        <dbReference type="ARBA" id="ARBA00001933"/>
    </source>
</evidence>
<evidence type="ECO:0000259" key="10">
    <source>
        <dbReference type="Pfam" id="PF21478"/>
    </source>
</evidence>
<dbReference type="InterPro" id="IPR015421">
    <property type="entry name" value="PyrdxlP-dep_Trfase_major"/>
</dbReference>